<sequence>MFDIESEGAKSVAIALVALIWIGNIVLGLSVIPAWRRDGAPFVRTAAAKSAAIFGERGLLHRGGDLVATAERGVASMHLVDLGSGDGTIVRAATRTGGFGRATGYEINPFLVAASRVLSFGRPAERFRCESMWDADLREVDVVVVYGLPPIMERMGAKLLGELPEHALVVSNAYELPSLGKPAVIRHVDTPLLSGDASSSLYVYRMSESRRARNKAK</sequence>
<accession>A0A8J6C513</accession>
<dbReference type="Proteomes" id="UP000751190">
    <property type="component" value="Unassembled WGS sequence"/>
</dbReference>
<reference evidence="6" key="1">
    <citation type="submission" date="2021-05" db="EMBL/GenBank/DDBJ databases">
        <title>The genome of the haptophyte Pavlova lutheri (Diacronema luteri, Pavlovales) - a model for lipid biosynthesis in eukaryotic algae.</title>
        <authorList>
            <person name="Hulatt C.J."/>
            <person name="Posewitz M.C."/>
        </authorList>
    </citation>
    <scope>NUCLEOTIDE SEQUENCE</scope>
    <source>
        <strain evidence="6">NIVA-4/92</strain>
    </source>
</reference>
<dbReference type="AlphaFoldDB" id="A0A8J6C513"/>
<dbReference type="GO" id="GO:0016279">
    <property type="term" value="F:protein-lysine N-methyltransferase activity"/>
    <property type="evidence" value="ECO:0007669"/>
    <property type="project" value="InterPro"/>
</dbReference>
<comment type="caution">
    <text evidence="6">The sequence shown here is derived from an EMBL/GenBank/DDBJ whole genome shotgun (WGS) entry which is preliminary data.</text>
</comment>
<dbReference type="SUPFAM" id="SSF53335">
    <property type="entry name" value="S-adenosyl-L-methionine-dependent methyltransferases"/>
    <property type="match status" value="1"/>
</dbReference>
<keyword evidence="5" id="KW-1133">Transmembrane helix</keyword>
<dbReference type="InterPro" id="IPR029063">
    <property type="entry name" value="SAM-dependent_MTases_sf"/>
</dbReference>
<evidence type="ECO:0000256" key="4">
    <source>
        <dbReference type="ARBA" id="ARBA00022691"/>
    </source>
</evidence>
<proteinExistence type="inferred from homology"/>
<feature type="transmembrane region" description="Helical" evidence="5">
    <location>
        <begin position="12"/>
        <end position="35"/>
    </location>
</feature>
<evidence type="ECO:0000313" key="6">
    <source>
        <dbReference type="EMBL" id="KAG8460689.1"/>
    </source>
</evidence>
<comment type="similarity">
    <text evidence="1">Belongs to the ANT/ATPSC lysine N-methyltransferase family.</text>
</comment>
<keyword evidence="3" id="KW-0808">Transferase</keyword>
<name>A0A8J6C513_DIALT</name>
<evidence type="ECO:0000256" key="5">
    <source>
        <dbReference type="SAM" id="Phobius"/>
    </source>
</evidence>
<dbReference type="EMBL" id="JAGTXO010000031">
    <property type="protein sequence ID" value="KAG8460689.1"/>
    <property type="molecule type" value="Genomic_DNA"/>
</dbReference>
<dbReference type="InterPro" id="IPR026170">
    <property type="entry name" value="FAM173A/B"/>
</dbReference>
<keyword evidence="7" id="KW-1185">Reference proteome</keyword>
<dbReference type="OrthoDB" id="66144at2759"/>
<keyword evidence="5" id="KW-0472">Membrane</keyword>
<evidence type="ECO:0000256" key="3">
    <source>
        <dbReference type="ARBA" id="ARBA00022679"/>
    </source>
</evidence>
<organism evidence="6 7">
    <name type="scientific">Diacronema lutheri</name>
    <name type="common">Unicellular marine alga</name>
    <name type="synonym">Monochrysis lutheri</name>
    <dbReference type="NCBI Taxonomy" id="2081491"/>
    <lineage>
        <taxon>Eukaryota</taxon>
        <taxon>Haptista</taxon>
        <taxon>Haptophyta</taxon>
        <taxon>Pavlovophyceae</taxon>
        <taxon>Pavlovales</taxon>
        <taxon>Pavlovaceae</taxon>
        <taxon>Diacronema</taxon>
    </lineage>
</organism>
<evidence type="ECO:0008006" key="8">
    <source>
        <dbReference type="Google" id="ProtNLM"/>
    </source>
</evidence>
<evidence type="ECO:0000256" key="2">
    <source>
        <dbReference type="ARBA" id="ARBA00022603"/>
    </source>
</evidence>
<evidence type="ECO:0000313" key="7">
    <source>
        <dbReference type="Proteomes" id="UP000751190"/>
    </source>
</evidence>
<dbReference type="GO" id="GO:0032259">
    <property type="term" value="P:methylation"/>
    <property type="evidence" value="ECO:0007669"/>
    <property type="project" value="UniProtKB-KW"/>
</dbReference>
<dbReference type="Gene3D" id="3.40.50.150">
    <property type="entry name" value="Vaccinia Virus protein VP39"/>
    <property type="match status" value="1"/>
</dbReference>
<dbReference type="GO" id="GO:1905706">
    <property type="term" value="P:regulation of mitochondrial ATP synthesis coupled proton transport"/>
    <property type="evidence" value="ECO:0007669"/>
    <property type="project" value="TreeGrafter"/>
</dbReference>
<dbReference type="GO" id="GO:0005739">
    <property type="term" value="C:mitochondrion"/>
    <property type="evidence" value="ECO:0007669"/>
    <property type="project" value="TreeGrafter"/>
</dbReference>
<protein>
    <recommendedName>
        <fullName evidence="8">DOT1 domain-containing protein</fullName>
    </recommendedName>
</protein>
<dbReference type="PANTHER" id="PTHR13610:SF9">
    <property type="entry name" value="FI06469P"/>
    <property type="match status" value="1"/>
</dbReference>
<dbReference type="OMA" id="PPIMERM"/>
<evidence type="ECO:0000256" key="1">
    <source>
        <dbReference type="ARBA" id="ARBA00010633"/>
    </source>
</evidence>
<keyword evidence="4" id="KW-0949">S-adenosyl-L-methionine</keyword>
<keyword evidence="2" id="KW-0489">Methyltransferase</keyword>
<keyword evidence="5" id="KW-0812">Transmembrane</keyword>
<dbReference type="PANTHER" id="PTHR13610">
    <property type="entry name" value="METHYLTRANSFERASE DOMAIN-CONTAINING PROTEIN"/>
    <property type="match status" value="1"/>
</dbReference>
<gene>
    <name evidence="6" type="ORF">KFE25_011464</name>
</gene>